<evidence type="ECO:0000313" key="1">
    <source>
        <dbReference type="EMBL" id="SDM47208.1"/>
    </source>
</evidence>
<organism evidence="1 2">
    <name type="scientific">Methylobacterium phyllostachyos</name>
    <dbReference type="NCBI Taxonomy" id="582672"/>
    <lineage>
        <taxon>Bacteria</taxon>
        <taxon>Pseudomonadati</taxon>
        <taxon>Pseudomonadota</taxon>
        <taxon>Alphaproteobacteria</taxon>
        <taxon>Hyphomicrobiales</taxon>
        <taxon>Methylobacteriaceae</taxon>
        <taxon>Methylobacterium</taxon>
    </lineage>
</organism>
<reference evidence="2" key="1">
    <citation type="submission" date="2016-10" db="EMBL/GenBank/DDBJ databases">
        <authorList>
            <person name="Varghese N."/>
            <person name="Submissions S."/>
        </authorList>
    </citation>
    <scope>NUCLEOTIDE SEQUENCE [LARGE SCALE GENOMIC DNA]</scope>
    <source>
        <strain evidence="2">BL47</strain>
    </source>
</reference>
<dbReference type="RefSeq" id="WP_091713397.1">
    <property type="nucleotide sequence ID" value="NZ_FNHS01000002.1"/>
</dbReference>
<gene>
    <name evidence="1" type="ORF">SAMN05216360_102190</name>
</gene>
<dbReference type="Proteomes" id="UP000198704">
    <property type="component" value="Unassembled WGS sequence"/>
</dbReference>
<keyword evidence="2" id="KW-1185">Reference proteome</keyword>
<name>A0A1G9TI43_9HYPH</name>
<proteinExistence type="predicted"/>
<protein>
    <submittedName>
        <fullName evidence="1">Sulfur carrier protein</fullName>
    </submittedName>
</protein>
<dbReference type="Pfam" id="PF02597">
    <property type="entry name" value="ThiS"/>
    <property type="match status" value="1"/>
</dbReference>
<dbReference type="OrthoDB" id="197113at2"/>
<sequence>MKLFINGEPRERDAETVDALFRQEAEETGIESPQGVAIALNGRVLRRRDWDETPVNEGDRIEIVRAMQGG</sequence>
<dbReference type="PANTHER" id="PTHR34472:SF1">
    <property type="entry name" value="SULFUR CARRIER PROTEIN THIS"/>
    <property type="match status" value="1"/>
</dbReference>
<accession>A0A1G9TI43</accession>
<dbReference type="AlphaFoldDB" id="A0A1G9TI43"/>
<dbReference type="InterPro" id="IPR010035">
    <property type="entry name" value="Thi_S"/>
</dbReference>
<dbReference type="PANTHER" id="PTHR34472">
    <property type="entry name" value="SULFUR CARRIER PROTEIN THIS"/>
    <property type="match status" value="1"/>
</dbReference>
<dbReference type="InterPro" id="IPR012675">
    <property type="entry name" value="Beta-grasp_dom_sf"/>
</dbReference>
<dbReference type="Gene3D" id="3.10.20.30">
    <property type="match status" value="1"/>
</dbReference>
<dbReference type="EMBL" id="FNHS01000002">
    <property type="protein sequence ID" value="SDM47208.1"/>
    <property type="molecule type" value="Genomic_DNA"/>
</dbReference>
<dbReference type="NCBIfam" id="TIGR01683">
    <property type="entry name" value="thiS"/>
    <property type="match status" value="1"/>
</dbReference>
<evidence type="ECO:0000313" key="2">
    <source>
        <dbReference type="Proteomes" id="UP000198704"/>
    </source>
</evidence>
<dbReference type="InterPro" id="IPR016155">
    <property type="entry name" value="Mopterin_synth/thiamin_S_b"/>
</dbReference>
<dbReference type="CDD" id="cd00565">
    <property type="entry name" value="Ubl_ThiS"/>
    <property type="match status" value="1"/>
</dbReference>
<dbReference type="InterPro" id="IPR003749">
    <property type="entry name" value="ThiS/MoaD-like"/>
</dbReference>
<dbReference type="STRING" id="582672.SAMN05216360_102190"/>
<dbReference type="SUPFAM" id="SSF54285">
    <property type="entry name" value="MoaD/ThiS"/>
    <property type="match status" value="1"/>
</dbReference>